<evidence type="ECO:0000256" key="2">
    <source>
        <dbReference type="ARBA" id="ARBA00022457"/>
    </source>
</evidence>
<organism evidence="7 8">
    <name type="scientific">Roseateles amylovorans</name>
    <dbReference type="NCBI Taxonomy" id="2978473"/>
    <lineage>
        <taxon>Bacteria</taxon>
        <taxon>Pseudomonadati</taxon>
        <taxon>Pseudomonadota</taxon>
        <taxon>Betaproteobacteria</taxon>
        <taxon>Burkholderiales</taxon>
        <taxon>Sphaerotilaceae</taxon>
        <taxon>Roseateles</taxon>
    </lineage>
</organism>
<evidence type="ECO:0000256" key="3">
    <source>
        <dbReference type="ARBA" id="ARBA00022932"/>
    </source>
</evidence>
<dbReference type="HAMAP" id="MF_01113">
    <property type="entry name" value="DNApol_IV"/>
    <property type="match status" value="1"/>
</dbReference>
<dbReference type="SUPFAM" id="SSF56672">
    <property type="entry name" value="DNA/RNA polymerases"/>
    <property type="match status" value="1"/>
</dbReference>
<gene>
    <name evidence="4 7" type="primary">dinB</name>
    <name evidence="7" type="ORF">N4261_18430</name>
</gene>
<dbReference type="InterPro" id="IPR043502">
    <property type="entry name" value="DNA/RNA_pol_sf"/>
</dbReference>
<dbReference type="Pfam" id="PF11798">
    <property type="entry name" value="IMS_HHH"/>
    <property type="match status" value="1"/>
</dbReference>
<dbReference type="InterPro" id="IPR036775">
    <property type="entry name" value="DNA_pol_Y-fam_lit_finger_sf"/>
</dbReference>
<dbReference type="InterPro" id="IPR043128">
    <property type="entry name" value="Rev_trsase/Diguanyl_cyclase"/>
</dbReference>
<dbReference type="Proteomes" id="UP001064933">
    <property type="component" value="Chromosome"/>
</dbReference>
<keyword evidence="4" id="KW-0235">DNA replication</keyword>
<feature type="binding site" evidence="4">
    <location>
        <position position="132"/>
    </location>
    <ligand>
        <name>Mg(2+)</name>
        <dbReference type="ChEBI" id="CHEBI:18420"/>
    </ligand>
</feature>
<keyword evidence="2 4" id="KW-0515">Mutator protein</keyword>
<dbReference type="Gene3D" id="3.30.70.270">
    <property type="match status" value="2"/>
</dbReference>
<protein>
    <recommendedName>
        <fullName evidence="4">DNA polymerase IV</fullName>
        <shortName evidence="4">Pol IV</shortName>
        <ecNumber evidence="4">2.7.7.7</ecNumber>
    </recommendedName>
</protein>
<dbReference type="Gene3D" id="3.30.1490.100">
    <property type="entry name" value="DNA polymerase, Y-family, little finger domain"/>
    <property type="match status" value="1"/>
</dbReference>
<keyword evidence="4" id="KW-0963">Cytoplasm</keyword>
<comment type="cofactor">
    <cofactor evidence="4">
        <name>Mg(2+)</name>
        <dbReference type="ChEBI" id="CHEBI:18420"/>
    </cofactor>
    <text evidence="4">Binds 2 magnesium ions per subunit.</text>
</comment>
<comment type="function">
    <text evidence="4">Poorly processive, error-prone DNA polymerase involved in untargeted mutagenesis. Copies undamaged DNA at stalled replication forks, which arise in vivo from mismatched or misaligned primer ends. These misaligned primers can be extended by PolIV. Exhibits no 3'-5' exonuclease (proofreading) activity. May be involved in translesional synthesis, in conjunction with the beta clamp from PolIII.</text>
</comment>
<dbReference type="CDD" id="cd03586">
    <property type="entry name" value="PolY_Pol_IV_kappa"/>
    <property type="match status" value="1"/>
</dbReference>
<dbReference type="RefSeq" id="WP_261756727.1">
    <property type="nucleotide sequence ID" value="NZ_CP104562.2"/>
</dbReference>
<name>A0ABY6AYN2_9BURK</name>
<dbReference type="PANTHER" id="PTHR11076:SF33">
    <property type="entry name" value="DNA POLYMERASE KAPPA"/>
    <property type="match status" value="1"/>
</dbReference>
<dbReference type="InterPro" id="IPR017961">
    <property type="entry name" value="DNA_pol_Y-fam_little_finger"/>
</dbReference>
<dbReference type="Pfam" id="PF00817">
    <property type="entry name" value="IMS"/>
    <property type="match status" value="1"/>
</dbReference>
<dbReference type="InterPro" id="IPR024728">
    <property type="entry name" value="PolY_HhH_motif"/>
</dbReference>
<keyword evidence="4" id="KW-0227">DNA damage</keyword>
<evidence type="ECO:0000256" key="1">
    <source>
        <dbReference type="ARBA" id="ARBA00010945"/>
    </source>
</evidence>
<dbReference type="Gene3D" id="1.10.150.20">
    <property type="entry name" value="5' to 3' exonuclease, C-terminal subdomain"/>
    <property type="match status" value="1"/>
</dbReference>
<dbReference type="EC" id="2.7.7.7" evidence="4"/>
<dbReference type="InterPro" id="IPR001126">
    <property type="entry name" value="UmuC"/>
</dbReference>
<keyword evidence="8" id="KW-1185">Reference proteome</keyword>
<feature type="region of interest" description="Disordered" evidence="5">
    <location>
        <begin position="382"/>
        <end position="412"/>
    </location>
</feature>
<feature type="binding site" evidence="4">
    <location>
        <position position="17"/>
    </location>
    <ligand>
        <name>Mg(2+)</name>
        <dbReference type="ChEBI" id="CHEBI:18420"/>
    </ligand>
</feature>
<evidence type="ECO:0000313" key="7">
    <source>
        <dbReference type="EMBL" id="UXH76986.1"/>
    </source>
</evidence>
<keyword evidence="4" id="KW-0238">DNA-binding</keyword>
<dbReference type="SUPFAM" id="SSF100879">
    <property type="entry name" value="Lesion bypass DNA polymerase (Y-family), little finger domain"/>
    <property type="match status" value="1"/>
</dbReference>
<keyword evidence="4" id="KW-0234">DNA repair</keyword>
<evidence type="ECO:0000259" key="6">
    <source>
        <dbReference type="PROSITE" id="PS50173"/>
    </source>
</evidence>
<feature type="domain" description="UmuC" evidence="6">
    <location>
        <begin position="13"/>
        <end position="222"/>
    </location>
</feature>
<proteinExistence type="inferred from homology"/>
<dbReference type="Pfam" id="PF11799">
    <property type="entry name" value="IMS_C"/>
    <property type="match status" value="1"/>
</dbReference>
<keyword evidence="4" id="KW-0479">Metal-binding</keyword>
<keyword evidence="4" id="KW-0460">Magnesium</keyword>
<keyword evidence="4 7" id="KW-0808">Transferase</keyword>
<feature type="active site" evidence="4">
    <location>
        <position position="133"/>
    </location>
</feature>
<comment type="similarity">
    <text evidence="1 4">Belongs to the DNA polymerase type-Y family.</text>
</comment>
<dbReference type="EMBL" id="CP104562">
    <property type="protein sequence ID" value="UXH76986.1"/>
    <property type="molecule type" value="Genomic_DNA"/>
</dbReference>
<sequence length="412" mass="45129">MAEPTPALPDRLIAHLDMDAFYASVELLRYPELKGLPVVVGGRRAHAPQLRPDGTREFFKLADYTGRGVVTTSTYAARAFGVFSAMGLMKAALLAPQAILLPADFDAYRHYSRLFKDAVRELAPVIEDRGIDEIYIDLTDVPGARDPVGHDPLGGARALAREIKNSVWRATGLTCSIGVTPNKLLSKIGSELEKPDGLTVLTMDDLPTRIWPLPVRRINGIGPKAGAKLDSLDIHTIGDLAAAPPALLAQHFGPGYSLWLHEAALGQDDRPVVTYSEPVSISRETTFERDLHAKRDRPELSRIFTALCEQLASDLQRKGYQGRTIGIKLRFEGFRTVTRDLTLELPVQDAAAIRRAAGLCLKRVDLSQRLRLLGVRVGKLSRPGDVDSTRRSRSAANAAPNGPKPENLRLFS</sequence>
<dbReference type="PROSITE" id="PS50173">
    <property type="entry name" value="UMUC"/>
    <property type="match status" value="1"/>
</dbReference>
<dbReference type="Gene3D" id="3.40.1170.60">
    <property type="match status" value="1"/>
</dbReference>
<evidence type="ECO:0000313" key="8">
    <source>
        <dbReference type="Proteomes" id="UP001064933"/>
    </source>
</evidence>
<reference evidence="7" key="1">
    <citation type="submission" date="2022-10" db="EMBL/GenBank/DDBJ databases">
        <title>Characterization and whole genome sequencing of a new Roseateles species, isolated from fresh water.</title>
        <authorList>
            <person name="Guliayeva D.Y."/>
            <person name="Akhremchuk A.E."/>
            <person name="Sikolenko M.A."/>
            <person name="Valentovich L.N."/>
            <person name="Sidarenka A.V."/>
        </authorList>
    </citation>
    <scope>NUCLEOTIDE SEQUENCE</scope>
    <source>
        <strain evidence="7">BIM B-1768</strain>
    </source>
</reference>
<dbReference type="InterPro" id="IPR050116">
    <property type="entry name" value="DNA_polymerase-Y"/>
</dbReference>
<dbReference type="InterPro" id="IPR022880">
    <property type="entry name" value="DNApol_IV"/>
</dbReference>
<evidence type="ECO:0000256" key="5">
    <source>
        <dbReference type="SAM" id="MobiDB-lite"/>
    </source>
</evidence>
<accession>A0ABY6AYN2</accession>
<keyword evidence="3 4" id="KW-0239">DNA-directed DNA polymerase</keyword>
<dbReference type="GO" id="GO:0003887">
    <property type="term" value="F:DNA-directed DNA polymerase activity"/>
    <property type="evidence" value="ECO:0007669"/>
    <property type="project" value="UniProtKB-EC"/>
</dbReference>
<dbReference type="NCBIfam" id="NF002677">
    <property type="entry name" value="PRK02406.1"/>
    <property type="match status" value="1"/>
</dbReference>
<comment type="subcellular location">
    <subcellularLocation>
        <location evidence="4">Cytoplasm</location>
    </subcellularLocation>
</comment>
<feature type="site" description="Substrate discrimination" evidence="4">
    <location>
        <position position="22"/>
    </location>
</feature>
<comment type="subunit">
    <text evidence="4">Monomer.</text>
</comment>
<keyword evidence="4 7" id="KW-0548">Nucleotidyltransferase</keyword>
<comment type="catalytic activity">
    <reaction evidence="4">
        <text>DNA(n) + a 2'-deoxyribonucleoside 5'-triphosphate = DNA(n+1) + diphosphate</text>
        <dbReference type="Rhea" id="RHEA:22508"/>
        <dbReference type="Rhea" id="RHEA-COMP:17339"/>
        <dbReference type="Rhea" id="RHEA-COMP:17340"/>
        <dbReference type="ChEBI" id="CHEBI:33019"/>
        <dbReference type="ChEBI" id="CHEBI:61560"/>
        <dbReference type="ChEBI" id="CHEBI:173112"/>
        <dbReference type="EC" id="2.7.7.7"/>
    </reaction>
</comment>
<dbReference type="PANTHER" id="PTHR11076">
    <property type="entry name" value="DNA REPAIR POLYMERASE UMUC / TRANSFERASE FAMILY MEMBER"/>
    <property type="match status" value="1"/>
</dbReference>
<evidence type="ECO:0000256" key="4">
    <source>
        <dbReference type="HAMAP-Rule" id="MF_01113"/>
    </source>
</evidence>